<evidence type="ECO:0000256" key="1">
    <source>
        <dbReference type="ARBA" id="ARBA00004141"/>
    </source>
</evidence>
<feature type="region of interest" description="Disordered" evidence="7">
    <location>
        <begin position="14"/>
        <end position="53"/>
    </location>
</feature>
<dbReference type="PANTHER" id="PTHR23501:SF107">
    <property type="entry name" value="TRANSPORTER, PUTATIVE (AFU_ORTHOLOGUE AFUA_7G04730)-RELATED"/>
    <property type="match status" value="1"/>
</dbReference>
<feature type="transmembrane region" description="Helical" evidence="8">
    <location>
        <begin position="293"/>
        <end position="319"/>
    </location>
</feature>
<keyword evidence="5 8" id="KW-1133">Transmembrane helix</keyword>
<organism evidence="9 10">
    <name type="scientific">Diaporthe helianthi</name>
    <dbReference type="NCBI Taxonomy" id="158607"/>
    <lineage>
        <taxon>Eukaryota</taxon>
        <taxon>Fungi</taxon>
        <taxon>Dikarya</taxon>
        <taxon>Ascomycota</taxon>
        <taxon>Pezizomycotina</taxon>
        <taxon>Sordariomycetes</taxon>
        <taxon>Sordariomycetidae</taxon>
        <taxon>Diaporthales</taxon>
        <taxon>Diaporthaceae</taxon>
        <taxon>Diaporthe</taxon>
    </lineage>
</organism>
<feature type="transmembrane region" description="Helical" evidence="8">
    <location>
        <begin position="504"/>
        <end position="524"/>
    </location>
</feature>
<feature type="transmembrane region" description="Helical" evidence="8">
    <location>
        <begin position="216"/>
        <end position="235"/>
    </location>
</feature>
<comment type="caution">
    <text evidence="9">The sequence shown here is derived from an EMBL/GenBank/DDBJ whole genome shotgun (WGS) entry which is preliminary data.</text>
</comment>
<proteinExistence type="inferred from homology"/>
<dbReference type="AlphaFoldDB" id="A0A2P5HEV5"/>
<dbReference type="InterPro" id="IPR036259">
    <property type="entry name" value="MFS_trans_sf"/>
</dbReference>
<feature type="transmembrane region" description="Helical" evidence="8">
    <location>
        <begin position="182"/>
        <end position="204"/>
    </location>
</feature>
<feature type="transmembrane region" description="Helical" evidence="8">
    <location>
        <begin position="159"/>
        <end position="176"/>
    </location>
</feature>
<feature type="transmembrane region" description="Helical" evidence="8">
    <location>
        <begin position="247"/>
        <end position="272"/>
    </location>
</feature>
<reference evidence="9" key="1">
    <citation type="submission" date="2017-09" db="EMBL/GenBank/DDBJ databases">
        <title>Polyketide synthases of a Diaporthe helianthi virulent isolate.</title>
        <authorList>
            <person name="Baroncelli R."/>
        </authorList>
    </citation>
    <scope>NUCLEOTIDE SEQUENCE [LARGE SCALE GENOMIC DNA]</scope>
    <source>
        <strain evidence="9">7/96</strain>
    </source>
</reference>
<evidence type="ECO:0000313" key="10">
    <source>
        <dbReference type="Proteomes" id="UP000094444"/>
    </source>
</evidence>
<feature type="transmembrane region" description="Helical" evidence="8">
    <location>
        <begin position="128"/>
        <end position="147"/>
    </location>
</feature>
<dbReference type="GO" id="GO:0022857">
    <property type="term" value="F:transmembrane transporter activity"/>
    <property type="evidence" value="ECO:0007669"/>
    <property type="project" value="InterPro"/>
</dbReference>
<dbReference type="Gene3D" id="1.20.1250.20">
    <property type="entry name" value="MFS general substrate transporter like domains"/>
    <property type="match status" value="1"/>
</dbReference>
<dbReference type="SUPFAM" id="SSF103473">
    <property type="entry name" value="MFS general substrate transporter"/>
    <property type="match status" value="1"/>
</dbReference>
<dbReference type="InterPro" id="IPR011701">
    <property type="entry name" value="MFS"/>
</dbReference>
<evidence type="ECO:0000256" key="6">
    <source>
        <dbReference type="ARBA" id="ARBA00023136"/>
    </source>
</evidence>
<evidence type="ECO:0000256" key="4">
    <source>
        <dbReference type="ARBA" id="ARBA00022692"/>
    </source>
</evidence>
<dbReference type="GO" id="GO:0005886">
    <property type="term" value="C:plasma membrane"/>
    <property type="evidence" value="ECO:0007669"/>
    <property type="project" value="TreeGrafter"/>
</dbReference>
<feature type="transmembrane region" description="Helical" evidence="8">
    <location>
        <begin position="331"/>
        <end position="351"/>
    </location>
</feature>
<evidence type="ECO:0000256" key="3">
    <source>
        <dbReference type="ARBA" id="ARBA00022448"/>
    </source>
</evidence>
<dbReference type="EMBL" id="MAVT02003183">
    <property type="protein sequence ID" value="POS68781.1"/>
    <property type="molecule type" value="Genomic_DNA"/>
</dbReference>
<evidence type="ECO:0000256" key="2">
    <source>
        <dbReference type="ARBA" id="ARBA00008335"/>
    </source>
</evidence>
<keyword evidence="3" id="KW-0813">Transport</keyword>
<evidence type="ECO:0000256" key="5">
    <source>
        <dbReference type="ARBA" id="ARBA00022989"/>
    </source>
</evidence>
<comment type="subcellular location">
    <subcellularLocation>
        <location evidence="1">Membrane</location>
        <topology evidence="1">Multi-pass membrane protein</topology>
    </subcellularLocation>
</comment>
<feature type="transmembrane region" description="Helical" evidence="8">
    <location>
        <begin position="439"/>
        <end position="457"/>
    </location>
</feature>
<evidence type="ECO:0000256" key="8">
    <source>
        <dbReference type="SAM" id="Phobius"/>
    </source>
</evidence>
<evidence type="ECO:0000313" key="9">
    <source>
        <dbReference type="EMBL" id="POS68781.1"/>
    </source>
</evidence>
<accession>A0A2P5HEV5</accession>
<dbReference type="FunCoup" id="A0A2P5HEV5">
    <property type="interactions" value="30"/>
</dbReference>
<comment type="similarity">
    <text evidence="2">Belongs to the major facilitator superfamily.</text>
</comment>
<dbReference type="Proteomes" id="UP000094444">
    <property type="component" value="Unassembled WGS sequence"/>
</dbReference>
<dbReference type="OrthoDB" id="4078873at2759"/>
<keyword evidence="10" id="KW-1185">Reference proteome</keyword>
<dbReference type="InParanoid" id="A0A2P5HEV5"/>
<name>A0A2P5HEV5_DIAHE</name>
<protein>
    <submittedName>
        <fullName evidence="9">Siderophore iron transporter</fullName>
    </submittedName>
</protein>
<dbReference type="FunFam" id="1.20.1250.20:FF:000284">
    <property type="entry name" value="Siderophore iron transporter mirB"/>
    <property type="match status" value="1"/>
</dbReference>
<evidence type="ECO:0000256" key="7">
    <source>
        <dbReference type="SAM" id="MobiDB-lite"/>
    </source>
</evidence>
<sequence length="612" mass="67894">MRFIDKFKLPHDTNIVASTEHEGSPAADAKNEHDVEQPSDPEAEANSSSRASLEEINEKEIQANPDHVTADAALGVQKAEAAALVWPKWALYATYGWIWVCFFMLALQQGTTSILNMNAYANFKSAPQIETATILANIVGGVIKLPIAKLLNIWGRAEGFFFFVWVYLIGMIIIACSNGPDAYAAGYVIYWVGYDAIYLIMDVFVADTSGLRNRAFAFAFVGTPFICTAFTAPLAAQSLLNMTTWRWGYGAFTIVMFFVFAPLAVVFKFYSLKAQRLGLFKRENSGRSFGQSFVHYCHEFDIVGCAILMAAFILFLLPFSLEQHGKAGYSSAKFIAMLVVGICLFPAFYVWERYFARHHFIRWELFRSRTVTGACCLSAILYFSFYSWDLYYQNFVIVVYDLSLAMGGYMGQIYNVGSTFWSVLFGIWVRQTRHFKYTALFFGLPLMMLGAGLMIHFRGADQGIGYLIMCQIFIAFAGGTLVISQDMAVMAASDRDGVPMMLSLIGLASSIGGSIGLATTGAIFTNTFPQALLRALPAEAKAGYMEIVTGGYLTQKTYPVGTTVRTAIDYAWGYYQKQSCIAATAILVLGIPSIAVWKNYNVDRKQNKGVLI</sequence>
<feature type="transmembrane region" description="Helical" evidence="8">
    <location>
        <begin position="371"/>
        <end position="388"/>
    </location>
</feature>
<feature type="transmembrane region" description="Helical" evidence="8">
    <location>
        <begin position="408"/>
        <end position="427"/>
    </location>
</feature>
<dbReference type="Pfam" id="PF07690">
    <property type="entry name" value="MFS_1"/>
    <property type="match status" value="1"/>
</dbReference>
<feature type="transmembrane region" description="Helical" evidence="8">
    <location>
        <begin position="89"/>
        <end position="108"/>
    </location>
</feature>
<feature type="compositionally biased region" description="Basic and acidic residues" evidence="7">
    <location>
        <begin position="19"/>
        <end position="36"/>
    </location>
</feature>
<keyword evidence="4 8" id="KW-0812">Transmembrane</keyword>
<feature type="transmembrane region" description="Helical" evidence="8">
    <location>
        <begin position="581"/>
        <end position="600"/>
    </location>
</feature>
<keyword evidence="6 8" id="KW-0472">Membrane</keyword>
<gene>
    <name evidence="9" type="ORF">DHEL01_v212825</name>
</gene>
<feature type="transmembrane region" description="Helical" evidence="8">
    <location>
        <begin position="463"/>
        <end position="483"/>
    </location>
</feature>
<dbReference type="PANTHER" id="PTHR23501">
    <property type="entry name" value="MAJOR FACILITATOR SUPERFAMILY"/>
    <property type="match status" value="1"/>
</dbReference>